<evidence type="ECO:0000313" key="1">
    <source>
        <dbReference type="EMBL" id="MBB4275277.1"/>
    </source>
</evidence>
<name>A0A7W6RMR0_9HYPH</name>
<reference evidence="1 2" key="1">
    <citation type="submission" date="2020-08" db="EMBL/GenBank/DDBJ databases">
        <title>Genomic Encyclopedia of Type Strains, Phase IV (KMG-V): Genome sequencing to study the core and pangenomes of soil and plant-associated prokaryotes.</title>
        <authorList>
            <person name="Whitman W."/>
        </authorList>
    </citation>
    <scope>NUCLEOTIDE SEQUENCE [LARGE SCALE GENOMIC DNA]</scope>
    <source>
        <strain evidence="1 2">SEMIA 402</strain>
    </source>
</reference>
<accession>A0A7W6RMR0</accession>
<dbReference type="AlphaFoldDB" id="A0A7W6RMR0"/>
<dbReference type="EMBL" id="JACIGM010000006">
    <property type="protein sequence ID" value="MBB4275277.1"/>
    <property type="molecule type" value="Genomic_DNA"/>
</dbReference>
<comment type="caution">
    <text evidence="1">The sequence shown here is derived from an EMBL/GenBank/DDBJ whole genome shotgun (WGS) entry which is preliminary data.</text>
</comment>
<evidence type="ECO:0000313" key="2">
    <source>
        <dbReference type="Proteomes" id="UP000533641"/>
    </source>
</evidence>
<proteinExistence type="predicted"/>
<protein>
    <submittedName>
        <fullName evidence="1">Uncharacterized protein</fullName>
    </submittedName>
</protein>
<dbReference type="Proteomes" id="UP000533641">
    <property type="component" value="Unassembled WGS sequence"/>
</dbReference>
<sequence length="38" mass="4085">MVTTVIEELVAYPAHLGTIGMIGNPMLQAQRMVVKTGN</sequence>
<organism evidence="1 2">
    <name type="scientific">Rhizobium mongolense</name>
    <dbReference type="NCBI Taxonomy" id="57676"/>
    <lineage>
        <taxon>Bacteria</taxon>
        <taxon>Pseudomonadati</taxon>
        <taxon>Pseudomonadota</taxon>
        <taxon>Alphaproteobacteria</taxon>
        <taxon>Hyphomicrobiales</taxon>
        <taxon>Rhizobiaceae</taxon>
        <taxon>Rhizobium/Agrobacterium group</taxon>
        <taxon>Rhizobium</taxon>
    </lineage>
</organism>
<gene>
    <name evidence="1" type="ORF">GGE12_003066</name>
</gene>